<comment type="similarity">
    <text evidence="1 4">Belongs to the PstS family.</text>
</comment>
<evidence type="ECO:0000256" key="1">
    <source>
        <dbReference type="ARBA" id="ARBA00008725"/>
    </source>
</evidence>
<feature type="domain" description="PBP" evidence="7">
    <location>
        <begin position="42"/>
        <end position="343"/>
    </location>
</feature>
<dbReference type="NCBIfam" id="TIGR00975">
    <property type="entry name" value="3a0107s03"/>
    <property type="match status" value="1"/>
</dbReference>
<dbReference type="InterPro" id="IPR024370">
    <property type="entry name" value="PBP_domain"/>
</dbReference>
<keyword evidence="2 4" id="KW-0813">Transport</keyword>
<feature type="chain" id="PRO_5011686447" description="Phosphate-binding protein" evidence="6">
    <location>
        <begin position="25"/>
        <end position="373"/>
    </location>
</feature>
<dbReference type="InterPro" id="IPR005673">
    <property type="entry name" value="ABC_phos-bd_PstS"/>
</dbReference>
<keyword evidence="9" id="KW-1185">Reference proteome</keyword>
<dbReference type="CDD" id="cd13565">
    <property type="entry name" value="PBP2_PstS"/>
    <property type="match status" value="1"/>
</dbReference>
<dbReference type="PIRSF" id="PIRSF002756">
    <property type="entry name" value="PstS"/>
    <property type="match status" value="1"/>
</dbReference>
<proteinExistence type="inferred from homology"/>
<dbReference type="GO" id="GO:0043190">
    <property type="term" value="C:ATP-binding cassette (ABC) transporter complex"/>
    <property type="evidence" value="ECO:0007669"/>
    <property type="project" value="InterPro"/>
</dbReference>
<sequence length="373" mass="38459">MKIQRFGMLAGATLVGSLALSACGSDNNTAGSGSQGSASGSASSAECAKGTLNAEGSSAQKNAIEEAISSFQDACEGATVNYNPTGSGAGIKQFLAGQVDFAGSDSALKKEAKDGKIETEEAQKHCGSPAWNLPMVTGPIAVSYNLPGVSKLVLTPEVIANLFNGKITTWNDPAIAKINPGVKLPSTPVKVFFRSDESGTTENFTKYLKAAAPSAWTAEPSKSWTGKGEGKEKSAGVASAVQSTEGGLTYAEWSYAKDNKLGIAQVDNGAGPVELTGESVGKAVAAAKQDGEGNDLRLKLDYATKESGAYPILLVTYEIVCSKAQDPAKVDLTKAFLKHFASADTQKSLEEIGYAPLPSEVQSKVEAAISALS</sequence>
<evidence type="ECO:0000256" key="2">
    <source>
        <dbReference type="ARBA" id="ARBA00022448"/>
    </source>
</evidence>
<dbReference type="SUPFAM" id="SSF53850">
    <property type="entry name" value="Periplasmic binding protein-like II"/>
    <property type="match status" value="1"/>
</dbReference>
<evidence type="ECO:0000313" key="8">
    <source>
        <dbReference type="EMBL" id="SES22559.1"/>
    </source>
</evidence>
<keyword evidence="6" id="KW-0732">Signal</keyword>
<dbReference type="RefSeq" id="WP_245735756.1">
    <property type="nucleotide sequence ID" value="NZ_FOHB01000004.1"/>
</dbReference>
<dbReference type="PROSITE" id="PS51257">
    <property type="entry name" value="PROKAR_LIPOPROTEIN"/>
    <property type="match status" value="1"/>
</dbReference>
<dbReference type="GO" id="GO:0042301">
    <property type="term" value="F:phosphate ion binding"/>
    <property type="evidence" value="ECO:0007669"/>
    <property type="project" value="InterPro"/>
</dbReference>
<reference evidence="9" key="1">
    <citation type="submission" date="2016-10" db="EMBL/GenBank/DDBJ databases">
        <authorList>
            <person name="Varghese N."/>
            <person name="Submissions S."/>
        </authorList>
    </citation>
    <scope>NUCLEOTIDE SEQUENCE [LARGE SCALE GENOMIC DNA]</scope>
    <source>
        <strain evidence="9">CGMCC 1.6963</strain>
    </source>
</reference>
<evidence type="ECO:0000256" key="5">
    <source>
        <dbReference type="PIRSR" id="PIRSR002756-1"/>
    </source>
</evidence>
<feature type="binding site" evidence="5">
    <location>
        <position position="105"/>
    </location>
    <ligand>
        <name>phosphate</name>
        <dbReference type="ChEBI" id="CHEBI:43474"/>
    </ligand>
</feature>
<feature type="binding site" evidence="5">
    <location>
        <begin position="57"/>
        <end position="59"/>
    </location>
    <ligand>
        <name>phosphate</name>
        <dbReference type="ChEBI" id="CHEBI:43474"/>
    </ligand>
</feature>
<feature type="signal peptide" evidence="6">
    <location>
        <begin position="1"/>
        <end position="24"/>
    </location>
</feature>
<evidence type="ECO:0000256" key="6">
    <source>
        <dbReference type="SAM" id="SignalP"/>
    </source>
</evidence>
<evidence type="ECO:0000259" key="7">
    <source>
        <dbReference type="Pfam" id="PF12849"/>
    </source>
</evidence>
<dbReference type="PANTHER" id="PTHR42996">
    <property type="entry name" value="PHOSPHATE-BINDING PROTEIN PSTS"/>
    <property type="match status" value="1"/>
</dbReference>
<dbReference type="Pfam" id="PF12849">
    <property type="entry name" value="PBP_like_2"/>
    <property type="match status" value="1"/>
</dbReference>
<accession>A0A1H9VLU2</accession>
<dbReference type="EMBL" id="FOHB01000004">
    <property type="protein sequence ID" value="SES22559.1"/>
    <property type="molecule type" value="Genomic_DNA"/>
</dbReference>
<keyword evidence="3 4" id="KW-0592">Phosphate transport</keyword>
<protein>
    <recommendedName>
        <fullName evidence="4">Phosphate-binding protein</fullName>
    </recommendedName>
</protein>
<evidence type="ECO:0000256" key="4">
    <source>
        <dbReference type="PIRNR" id="PIRNR002756"/>
    </source>
</evidence>
<dbReference type="Proteomes" id="UP000199019">
    <property type="component" value="Unassembled WGS sequence"/>
</dbReference>
<feature type="binding site" evidence="5">
    <location>
        <position position="87"/>
    </location>
    <ligand>
        <name>phosphate</name>
        <dbReference type="ChEBI" id="CHEBI:43474"/>
    </ligand>
</feature>
<dbReference type="GO" id="GO:0035435">
    <property type="term" value="P:phosphate ion transmembrane transport"/>
    <property type="evidence" value="ECO:0007669"/>
    <property type="project" value="InterPro"/>
</dbReference>
<evidence type="ECO:0000256" key="3">
    <source>
        <dbReference type="ARBA" id="ARBA00022592"/>
    </source>
</evidence>
<dbReference type="Gene3D" id="3.40.190.10">
    <property type="entry name" value="Periplasmic binding protein-like II"/>
    <property type="match status" value="2"/>
</dbReference>
<dbReference type="AlphaFoldDB" id="A0A1H9VLU2"/>
<organism evidence="8 9">
    <name type="scientific">Pedococcus cremeus</name>
    <dbReference type="NCBI Taxonomy" id="587636"/>
    <lineage>
        <taxon>Bacteria</taxon>
        <taxon>Bacillati</taxon>
        <taxon>Actinomycetota</taxon>
        <taxon>Actinomycetes</taxon>
        <taxon>Micrococcales</taxon>
        <taxon>Intrasporangiaceae</taxon>
        <taxon>Pedococcus</taxon>
    </lineage>
</organism>
<dbReference type="PANTHER" id="PTHR42996:SF1">
    <property type="entry name" value="PHOSPHATE-BINDING PROTEIN PSTS"/>
    <property type="match status" value="1"/>
</dbReference>
<dbReference type="STRING" id="587636.SAMN05216199_2424"/>
<dbReference type="InterPro" id="IPR050962">
    <property type="entry name" value="Phosphate-bind_PstS"/>
</dbReference>
<gene>
    <name evidence="8" type="ORF">SAMN05216199_2424</name>
</gene>
<name>A0A1H9VLU2_9MICO</name>
<feature type="binding site" evidence="5">
    <location>
        <begin position="198"/>
        <end position="200"/>
    </location>
    <ligand>
        <name>phosphate</name>
        <dbReference type="ChEBI" id="CHEBI:43474"/>
    </ligand>
</feature>
<evidence type="ECO:0000313" key="9">
    <source>
        <dbReference type="Proteomes" id="UP000199019"/>
    </source>
</evidence>